<accession>X6NKQ0</accession>
<reference evidence="1 2" key="1">
    <citation type="journal article" date="2013" name="Curr. Biol.">
        <title>The Genome of the Foraminiferan Reticulomyxa filosa.</title>
        <authorList>
            <person name="Glockner G."/>
            <person name="Hulsmann N."/>
            <person name="Schleicher M."/>
            <person name="Noegel A.A."/>
            <person name="Eichinger L."/>
            <person name="Gallinger C."/>
            <person name="Pawlowski J."/>
            <person name="Sierra R."/>
            <person name="Euteneuer U."/>
            <person name="Pillet L."/>
            <person name="Moustafa A."/>
            <person name="Platzer M."/>
            <person name="Groth M."/>
            <person name="Szafranski K."/>
            <person name="Schliwa M."/>
        </authorList>
    </citation>
    <scope>NUCLEOTIDE SEQUENCE [LARGE SCALE GENOMIC DNA]</scope>
</reference>
<gene>
    <name evidence="1" type="ORF">RFI_10828</name>
</gene>
<name>X6NKQ0_RETFI</name>
<dbReference type="Gene3D" id="1.10.287.700">
    <property type="entry name" value="Helix hairpin bin"/>
    <property type="match status" value="1"/>
</dbReference>
<comment type="caution">
    <text evidence="1">The sequence shown here is derived from an EMBL/GenBank/DDBJ whole genome shotgun (WGS) entry which is preliminary data.</text>
</comment>
<dbReference type="EMBL" id="ASPP01007958">
    <property type="protein sequence ID" value="ETO26309.1"/>
    <property type="molecule type" value="Genomic_DNA"/>
</dbReference>
<evidence type="ECO:0000313" key="1">
    <source>
        <dbReference type="EMBL" id="ETO26309.1"/>
    </source>
</evidence>
<proteinExistence type="predicted"/>
<protein>
    <submittedName>
        <fullName evidence="1">Uncharacterized protein</fullName>
    </submittedName>
</protein>
<evidence type="ECO:0000313" key="2">
    <source>
        <dbReference type="Proteomes" id="UP000023152"/>
    </source>
</evidence>
<sequence>MEVPRFLICRNLSDMWSCFEVMRYKLHRVVDIEIDNGQIALQAAARDGVALHVGNDEPFAMEPLQREEEEPLEIPGERNEEEAKRQESGLLLECCNKFMEGLQAICKLIQQLLKWLKKFILAVWDVITECWDKVKTCASKVYNTVKDGVSTVCIKVKEGASIVCTTVKESASTMCSAVKSGMKWFVSLFTPPFFFFYQCDLEFIYFVFFANNVKIQYFYNFIQ</sequence>
<dbReference type="Proteomes" id="UP000023152">
    <property type="component" value="Unassembled WGS sequence"/>
</dbReference>
<dbReference type="AlphaFoldDB" id="X6NKQ0"/>
<keyword evidence="2" id="KW-1185">Reference proteome</keyword>
<organism evidence="1 2">
    <name type="scientific">Reticulomyxa filosa</name>
    <dbReference type="NCBI Taxonomy" id="46433"/>
    <lineage>
        <taxon>Eukaryota</taxon>
        <taxon>Sar</taxon>
        <taxon>Rhizaria</taxon>
        <taxon>Retaria</taxon>
        <taxon>Foraminifera</taxon>
        <taxon>Monothalamids</taxon>
        <taxon>Reticulomyxidae</taxon>
        <taxon>Reticulomyxa</taxon>
    </lineage>
</organism>